<dbReference type="PANTHER" id="PTHR20854:SF17">
    <property type="entry name" value="PHOSPHATASE IMPL1, CHLOROPLASTIC"/>
    <property type="match status" value="1"/>
</dbReference>
<comment type="cofactor">
    <cofactor evidence="1 6 7">
        <name>Mg(2+)</name>
        <dbReference type="ChEBI" id="CHEBI:18420"/>
    </cofactor>
</comment>
<dbReference type="GO" id="GO:0007165">
    <property type="term" value="P:signal transduction"/>
    <property type="evidence" value="ECO:0007669"/>
    <property type="project" value="TreeGrafter"/>
</dbReference>
<evidence type="ECO:0000313" key="9">
    <source>
        <dbReference type="EMBL" id="GIM13836.1"/>
    </source>
</evidence>
<evidence type="ECO:0000256" key="4">
    <source>
        <dbReference type="ARBA" id="ARBA00022801"/>
    </source>
</evidence>
<dbReference type="PROSITE" id="PS00630">
    <property type="entry name" value="IMP_2"/>
    <property type="match status" value="1"/>
</dbReference>
<dbReference type="GO" id="GO:0006021">
    <property type="term" value="P:inositol biosynthetic process"/>
    <property type="evidence" value="ECO:0007669"/>
    <property type="project" value="UniProtKB-UniPathway"/>
</dbReference>
<dbReference type="Proteomes" id="UP000722791">
    <property type="component" value="Unassembled WGS sequence"/>
</dbReference>
<sequence>MICHGVFGKSSLSPRYCPDGHTLPAVAAAITRRGRDRLVVHASKVPVDQLLGIAKKSALLGAEVVMSALDKPRSISRKEGTDIVTETDKASEAAVVGALREAFPDHAVLGEEGGVLGDVKSDYLWCVDPLDGTVNFAHGYPSFCVSVGVVRHATPVAGCVVEFLPTPGGGVGSAGWTTRTFTAARNVGAFLDGKQIFVSRVKELRDALVATELVYYEEMWPQLSALHKQFTAKCRGVRMSGAAAANLCHLAMGCIDSYWQYNLKPWDVAAGLIILEEAGGRATTGDGLAYSVFDRSLIATNDALYEKVLALTEPQTSAMLAEGVSLSPWCVPKGYRVRSGAQLD</sequence>
<dbReference type="EC" id="3.1.3.25" evidence="7"/>
<dbReference type="Gene3D" id="3.40.190.80">
    <property type="match status" value="1"/>
</dbReference>
<comment type="similarity">
    <text evidence="2 7">Belongs to the inositol monophosphatase superfamily.</text>
</comment>
<dbReference type="AlphaFoldDB" id="A0A8J4CUI2"/>
<evidence type="ECO:0000256" key="7">
    <source>
        <dbReference type="RuleBase" id="RU364068"/>
    </source>
</evidence>
<name>A0A8J4CUI2_9CHLO</name>
<feature type="binding site" evidence="6">
    <location>
        <position position="267"/>
    </location>
    <ligand>
        <name>Mg(2+)</name>
        <dbReference type="ChEBI" id="CHEBI:18420"/>
        <label>1</label>
        <note>catalytic</note>
    </ligand>
</feature>
<dbReference type="FunFam" id="3.30.540.10:FF:000003">
    <property type="entry name" value="Inositol-1-monophosphatase"/>
    <property type="match status" value="1"/>
</dbReference>
<dbReference type="OrthoDB" id="10254945at2759"/>
<keyword evidence="5 6" id="KW-0460">Magnesium</keyword>
<evidence type="ECO:0000256" key="2">
    <source>
        <dbReference type="ARBA" id="ARBA00009759"/>
    </source>
</evidence>
<evidence type="ECO:0000256" key="6">
    <source>
        <dbReference type="PIRSR" id="PIRSR600760-2"/>
    </source>
</evidence>
<evidence type="ECO:0000313" key="10">
    <source>
        <dbReference type="Proteomes" id="UP000747110"/>
    </source>
</evidence>
<dbReference type="UniPathway" id="UPA00823">
    <property type="reaction ID" value="UER00788"/>
</dbReference>
<evidence type="ECO:0000256" key="5">
    <source>
        <dbReference type="ARBA" id="ARBA00022842"/>
    </source>
</evidence>
<dbReference type="Proteomes" id="UP000747110">
    <property type="component" value="Unassembled WGS sequence"/>
</dbReference>
<dbReference type="InterPro" id="IPR020550">
    <property type="entry name" value="Inositol_monophosphatase_CS"/>
</dbReference>
<comment type="catalytic activity">
    <reaction evidence="7">
        <text>a myo-inositol phosphate + H2O = myo-inositol + phosphate</text>
        <dbReference type="Rhea" id="RHEA:24056"/>
        <dbReference type="ChEBI" id="CHEBI:15377"/>
        <dbReference type="ChEBI" id="CHEBI:17268"/>
        <dbReference type="ChEBI" id="CHEBI:43474"/>
        <dbReference type="ChEBI" id="CHEBI:84139"/>
        <dbReference type="EC" id="3.1.3.25"/>
    </reaction>
</comment>
<dbReference type="GO" id="GO:0046872">
    <property type="term" value="F:metal ion binding"/>
    <property type="evidence" value="ECO:0007669"/>
    <property type="project" value="UniProtKB-KW"/>
</dbReference>
<protein>
    <recommendedName>
        <fullName evidence="7">Inositol-1-monophosphatase</fullName>
        <ecNumber evidence="7">3.1.3.25</ecNumber>
    </recommendedName>
</protein>
<dbReference type="PANTHER" id="PTHR20854">
    <property type="entry name" value="INOSITOL MONOPHOSPHATASE"/>
    <property type="match status" value="1"/>
</dbReference>
<dbReference type="InterPro" id="IPR020583">
    <property type="entry name" value="Inositol_monoP_metal-BS"/>
</dbReference>
<proteinExistence type="inferred from homology"/>
<dbReference type="Pfam" id="PF00459">
    <property type="entry name" value="Inositol_P"/>
    <property type="match status" value="1"/>
</dbReference>
<dbReference type="InterPro" id="IPR000760">
    <property type="entry name" value="Inositol_monophosphatase-like"/>
</dbReference>
<dbReference type="PRINTS" id="PR00377">
    <property type="entry name" value="IMPHPHTASES"/>
</dbReference>
<dbReference type="Gene3D" id="3.30.540.10">
    <property type="entry name" value="Fructose-1,6-Bisphosphatase, subunit A, domain 1"/>
    <property type="match status" value="1"/>
</dbReference>
<feature type="binding site" evidence="6">
    <location>
        <position position="111"/>
    </location>
    <ligand>
        <name>Mg(2+)</name>
        <dbReference type="ChEBI" id="CHEBI:18420"/>
        <label>1</label>
        <note>catalytic</note>
    </ligand>
</feature>
<dbReference type="SUPFAM" id="SSF56655">
    <property type="entry name" value="Carbohydrate phosphatase"/>
    <property type="match status" value="1"/>
</dbReference>
<dbReference type="EMBL" id="BNCP01000047">
    <property type="protein sequence ID" value="GIL88881.1"/>
    <property type="molecule type" value="Genomic_DNA"/>
</dbReference>
<evidence type="ECO:0000256" key="3">
    <source>
        <dbReference type="ARBA" id="ARBA00022723"/>
    </source>
</evidence>
<comment type="pathway">
    <text evidence="7">Polyol metabolism; myo-inositol biosynthesis; myo-inositol from D-glucose 6-phosphate: step 2/2.</text>
</comment>
<feature type="binding site" evidence="6">
    <location>
        <position position="130"/>
    </location>
    <ligand>
        <name>Mg(2+)</name>
        <dbReference type="ChEBI" id="CHEBI:18420"/>
        <label>1</label>
        <note>catalytic</note>
    </ligand>
</feature>
<keyword evidence="4 7" id="KW-0378">Hydrolase</keyword>
<dbReference type="PROSITE" id="PS00629">
    <property type="entry name" value="IMP_1"/>
    <property type="match status" value="1"/>
</dbReference>
<dbReference type="InterPro" id="IPR033942">
    <property type="entry name" value="IMPase"/>
</dbReference>
<organism evidence="8 10">
    <name type="scientific">Volvox reticuliferus</name>
    <dbReference type="NCBI Taxonomy" id="1737510"/>
    <lineage>
        <taxon>Eukaryota</taxon>
        <taxon>Viridiplantae</taxon>
        <taxon>Chlorophyta</taxon>
        <taxon>core chlorophytes</taxon>
        <taxon>Chlorophyceae</taxon>
        <taxon>CS clade</taxon>
        <taxon>Chlamydomonadales</taxon>
        <taxon>Volvocaceae</taxon>
        <taxon>Volvox</taxon>
    </lineage>
</organism>
<feature type="binding site" evidence="6">
    <location>
        <position position="128"/>
    </location>
    <ligand>
        <name>Mg(2+)</name>
        <dbReference type="ChEBI" id="CHEBI:18420"/>
        <label>1</label>
        <note>catalytic</note>
    </ligand>
</feature>
<dbReference type="EMBL" id="BNCQ01000052">
    <property type="protein sequence ID" value="GIM13836.1"/>
    <property type="molecule type" value="Genomic_DNA"/>
</dbReference>
<keyword evidence="3 6" id="KW-0479">Metal-binding</keyword>
<gene>
    <name evidence="8" type="ORF">Vretifemale_16809</name>
    <name evidence="9" type="ORF">Vretimale_16911</name>
</gene>
<evidence type="ECO:0000256" key="1">
    <source>
        <dbReference type="ARBA" id="ARBA00001946"/>
    </source>
</evidence>
<evidence type="ECO:0000313" key="8">
    <source>
        <dbReference type="EMBL" id="GIL88881.1"/>
    </source>
</evidence>
<dbReference type="GO" id="GO:0008934">
    <property type="term" value="F:inositol monophosphate 1-phosphatase activity"/>
    <property type="evidence" value="ECO:0007669"/>
    <property type="project" value="InterPro"/>
</dbReference>
<comment type="caution">
    <text evidence="8">The sequence shown here is derived from an EMBL/GenBank/DDBJ whole genome shotgun (WGS) entry which is preliminary data.</text>
</comment>
<dbReference type="GO" id="GO:0046854">
    <property type="term" value="P:phosphatidylinositol phosphate biosynthetic process"/>
    <property type="evidence" value="ECO:0007669"/>
    <property type="project" value="InterPro"/>
</dbReference>
<reference evidence="8" key="1">
    <citation type="journal article" date="2021" name="Proc. Natl. Acad. Sci. U.S.A.">
        <title>Three genomes in the algal genus Volvox reveal the fate of a haploid sex-determining region after a transition to homothallism.</title>
        <authorList>
            <person name="Yamamoto K."/>
            <person name="Hamaji T."/>
            <person name="Kawai-Toyooka H."/>
            <person name="Matsuzaki R."/>
            <person name="Takahashi F."/>
            <person name="Nishimura Y."/>
            <person name="Kawachi M."/>
            <person name="Noguchi H."/>
            <person name="Minakuchi Y."/>
            <person name="Umen J.G."/>
            <person name="Toyoda A."/>
            <person name="Nozaki H."/>
        </authorList>
    </citation>
    <scope>NUCLEOTIDE SEQUENCE</scope>
    <source>
        <strain evidence="9">NIES-3785</strain>
        <strain evidence="8">NIES-3786</strain>
    </source>
</reference>
<feature type="binding site" evidence="6">
    <location>
        <position position="131"/>
    </location>
    <ligand>
        <name>Mg(2+)</name>
        <dbReference type="ChEBI" id="CHEBI:18420"/>
        <label>1</label>
        <note>catalytic</note>
    </ligand>
</feature>
<dbReference type="CDD" id="cd01639">
    <property type="entry name" value="IMPase"/>
    <property type="match status" value="1"/>
</dbReference>
<keyword evidence="10" id="KW-1185">Reference proteome</keyword>
<accession>A0A8J4CUI2</accession>